<dbReference type="InterPro" id="IPR044298">
    <property type="entry name" value="MIG/MutY"/>
</dbReference>
<dbReference type="GO" id="GO:0046872">
    <property type="term" value="F:metal ion binding"/>
    <property type="evidence" value="ECO:0007669"/>
    <property type="project" value="UniProtKB-UniRule"/>
</dbReference>
<dbReference type="InterPro" id="IPR000445">
    <property type="entry name" value="HhH_motif"/>
</dbReference>
<evidence type="ECO:0000313" key="17">
    <source>
        <dbReference type="Proteomes" id="UP000246569"/>
    </source>
</evidence>
<dbReference type="SMART" id="SM00478">
    <property type="entry name" value="ENDO3c"/>
    <property type="match status" value="1"/>
</dbReference>
<dbReference type="InterPro" id="IPR015797">
    <property type="entry name" value="NUDIX_hydrolase-like_dom_sf"/>
</dbReference>
<accession>A0A317MQN7</accession>
<reference evidence="16 17" key="1">
    <citation type="submission" date="2018-05" db="EMBL/GenBank/DDBJ databases">
        <title>Genomic Encyclopedia of Type Strains, Phase IV (KMG-IV): sequencing the most valuable type-strain genomes for metagenomic binning, comparative biology and taxonomic classification.</title>
        <authorList>
            <person name="Goeker M."/>
        </authorList>
    </citation>
    <scope>NUCLEOTIDE SEQUENCE [LARGE SCALE GENOMIC DNA]</scope>
    <source>
        <strain evidence="16 17">DSM 23606</strain>
    </source>
</reference>
<evidence type="ECO:0000256" key="3">
    <source>
        <dbReference type="ARBA" id="ARBA00008343"/>
    </source>
</evidence>
<dbReference type="Pfam" id="PF00730">
    <property type="entry name" value="HhH-GPD"/>
    <property type="match status" value="1"/>
</dbReference>
<name>A0A317MQN7_9GAMM</name>
<dbReference type="Pfam" id="PF14815">
    <property type="entry name" value="NUDIX_4"/>
    <property type="match status" value="1"/>
</dbReference>
<dbReference type="PANTHER" id="PTHR42944:SF1">
    <property type="entry name" value="ADENINE DNA GLYCOSYLASE"/>
    <property type="match status" value="1"/>
</dbReference>
<evidence type="ECO:0000256" key="5">
    <source>
        <dbReference type="ARBA" id="ARBA00022023"/>
    </source>
</evidence>
<dbReference type="GO" id="GO:0032357">
    <property type="term" value="F:oxidized purine DNA binding"/>
    <property type="evidence" value="ECO:0007669"/>
    <property type="project" value="TreeGrafter"/>
</dbReference>
<feature type="domain" description="HhH-GPD" evidence="15">
    <location>
        <begin position="40"/>
        <end position="191"/>
    </location>
</feature>
<evidence type="ECO:0000256" key="1">
    <source>
        <dbReference type="ARBA" id="ARBA00000843"/>
    </source>
</evidence>
<keyword evidence="9" id="KW-0378">Hydrolase</keyword>
<evidence type="ECO:0000256" key="7">
    <source>
        <dbReference type="ARBA" id="ARBA00022723"/>
    </source>
</evidence>
<evidence type="ECO:0000256" key="12">
    <source>
        <dbReference type="ARBA" id="ARBA00023204"/>
    </source>
</evidence>
<dbReference type="InterPro" id="IPR029119">
    <property type="entry name" value="MutY_C"/>
</dbReference>
<dbReference type="Gene3D" id="3.90.79.10">
    <property type="entry name" value="Nucleoside Triphosphate Pyrophosphohydrolase"/>
    <property type="match status" value="1"/>
</dbReference>
<dbReference type="Pfam" id="PF00633">
    <property type="entry name" value="HHH"/>
    <property type="match status" value="1"/>
</dbReference>
<evidence type="ECO:0000259" key="15">
    <source>
        <dbReference type="SMART" id="SM00478"/>
    </source>
</evidence>
<keyword evidence="13 14" id="KW-0326">Glycosidase</keyword>
<keyword evidence="6" id="KW-0004">4Fe-4S</keyword>
<dbReference type="InterPro" id="IPR011257">
    <property type="entry name" value="DNA_glycosylase"/>
</dbReference>
<dbReference type="EC" id="3.2.2.31" evidence="4 14"/>
<evidence type="ECO:0000256" key="14">
    <source>
        <dbReference type="RuleBase" id="RU365096"/>
    </source>
</evidence>
<dbReference type="PROSITE" id="PS01155">
    <property type="entry name" value="ENDONUCLEASE_III_2"/>
    <property type="match status" value="1"/>
</dbReference>
<comment type="caution">
    <text evidence="16">The sequence shown here is derived from an EMBL/GenBank/DDBJ whole genome shotgun (WGS) entry which is preliminary data.</text>
</comment>
<sequence>MTAHLSFSERLLAWFDRHGRKDLPWQQSATPYRVWVSEIMLQQTQVSTVISYYQRFMARFPDVRALASAELDEVLHLWSGLGYYARARHLHAAAQHVCSVYDGVFPTDLEAMQTLPGVGRSTAAAILSLASGVAEPILDGNVKRVFARHAGIDGWPGDVAVQRRLWALAETRMSTTRPGPYNQALMDLGATLCTRAQPRCEQCPVRGDCVARLGARQSELPTPRPRRVQPLRSTTMLLVENAEGRILLEQRLPVGIWGGLWAPPECPPDWEPTAFCHERLGVVAAVIRELPGFRHTFSHFQLDIRALHLRTQGGSDRVMEGPERVWYNSRLPDARGLAAPVQRLLASLRDEP</sequence>
<dbReference type="AlphaFoldDB" id="A0A317MQN7"/>
<comment type="similarity">
    <text evidence="3 14">Belongs to the Nth/MutY family.</text>
</comment>
<dbReference type="InterPro" id="IPR005760">
    <property type="entry name" value="A/G_AdeGlyc_MutY"/>
</dbReference>
<comment type="function">
    <text evidence="2">Adenine glycosylase active on G-A mispairs. MutY also corrects error-prone DNA synthesis past GO lesions which are due to the oxidatively damaged form of guanine: 7,8-dihydro-8-oxoguanine (8-oxo-dGTP).</text>
</comment>
<proteinExistence type="inferred from homology"/>
<keyword evidence="10 14" id="KW-0408">Iron</keyword>
<protein>
    <recommendedName>
        <fullName evidence="5 14">Adenine DNA glycosylase</fullName>
        <ecNumber evidence="4 14">3.2.2.31</ecNumber>
    </recommendedName>
</protein>
<evidence type="ECO:0000256" key="9">
    <source>
        <dbReference type="ARBA" id="ARBA00022801"/>
    </source>
</evidence>
<dbReference type="InterPro" id="IPR003265">
    <property type="entry name" value="HhH-GPD_domain"/>
</dbReference>
<organism evidence="16 17">
    <name type="scientific">Plasticicumulans acidivorans</name>
    <dbReference type="NCBI Taxonomy" id="886464"/>
    <lineage>
        <taxon>Bacteria</taxon>
        <taxon>Pseudomonadati</taxon>
        <taxon>Pseudomonadota</taxon>
        <taxon>Gammaproteobacteria</taxon>
        <taxon>Candidatus Competibacteraceae</taxon>
        <taxon>Plasticicumulans</taxon>
    </lineage>
</organism>
<dbReference type="CDD" id="cd03431">
    <property type="entry name" value="NUDIX_DNA_Glycosylase_C-MutY"/>
    <property type="match status" value="1"/>
</dbReference>
<dbReference type="InterPro" id="IPR004036">
    <property type="entry name" value="Endonuclease-III-like_CS2"/>
</dbReference>
<gene>
    <name evidence="16" type="ORF">C7443_11321</name>
</gene>
<evidence type="ECO:0000256" key="2">
    <source>
        <dbReference type="ARBA" id="ARBA00002933"/>
    </source>
</evidence>
<dbReference type="NCBIfam" id="TIGR01084">
    <property type="entry name" value="mutY"/>
    <property type="match status" value="1"/>
</dbReference>
<dbReference type="RefSeq" id="WP_110020042.1">
    <property type="nucleotide sequence ID" value="NZ_QGTJ01000013.1"/>
</dbReference>
<dbReference type="InterPro" id="IPR023170">
    <property type="entry name" value="HhH_base_excis_C"/>
</dbReference>
<dbReference type="GO" id="GO:0006284">
    <property type="term" value="P:base-excision repair"/>
    <property type="evidence" value="ECO:0007669"/>
    <property type="project" value="UniProtKB-UniRule"/>
</dbReference>
<dbReference type="EMBL" id="QGTJ01000013">
    <property type="protein sequence ID" value="PWV58840.1"/>
    <property type="molecule type" value="Genomic_DNA"/>
</dbReference>
<evidence type="ECO:0000256" key="10">
    <source>
        <dbReference type="ARBA" id="ARBA00023004"/>
    </source>
</evidence>
<keyword evidence="7" id="KW-0479">Metal-binding</keyword>
<dbReference type="Proteomes" id="UP000246569">
    <property type="component" value="Unassembled WGS sequence"/>
</dbReference>
<comment type="cofactor">
    <cofactor evidence="14">
        <name>[4Fe-4S] cluster</name>
        <dbReference type="ChEBI" id="CHEBI:49883"/>
    </cofactor>
    <text evidence="14">Binds 1 [4Fe-4S] cluster.</text>
</comment>
<dbReference type="GO" id="GO:0051539">
    <property type="term" value="F:4 iron, 4 sulfur cluster binding"/>
    <property type="evidence" value="ECO:0007669"/>
    <property type="project" value="UniProtKB-UniRule"/>
</dbReference>
<dbReference type="GO" id="GO:0034039">
    <property type="term" value="F:8-oxo-7,8-dihydroguanine DNA N-glycosylase activity"/>
    <property type="evidence" value="ECO:0007669"/>
    <property type="project" value="TreeGrafter"/>
</dbReference>
<dbReference type="PANTHER" id="PTHR42944">
    <property type="entry name" value="ADENINE DNA GLYCOSYLASE"/>
    <property type="match status" value="1"/>
</dbReference>
<dbReference type="FunFam" id="1.10.340.30:FF:000002">
    <property type="entry name" value="Adenine DNA glycosylase"/>
    <property type="match status" value="1"/>
</dbReference>
<dbReference type="GO" id="GO:0000701">
    <property type="term" value="F:purine-specific mismatch base pair DNA N-glycosylase activity"/>
    <property type="evidence" value="ECO:0007669"/>
    <property type="project" value="UniProtKB-EC"/>
</dbReference>
<evidence type="ECO:0000313" key="16">
    <source>
        <dbReference type="EMBL" id="PWV58840.1"/>
    </source>
</evidence>
<evidence type="ECO:0000256" key="13">
    <source>
        <dbReference type="ARBA" id="ARBA00023295"/>
    </source>
</evidence>
<evidence type="ECO:0000256" key="4">
    <source>
        <dbReference type="ARBA" id="ARBA00012045"/>
    </source>
</evidence>
<dbReference type="Gene3D" id="1.10.1670.10">
    <property type="entry name" value="Helix-hairpin-Helix base-excision DNA repair enzymes (C-terminal)"/>
    <property type="match status" value="1"/>
</dbReference>
<dbReference type="CDD" id="cd00056">
    <property type="entry name" value="ENDO3c"/>
    <property type="match status" value="1"/>
</dbReference>
<keyword evidence="8 14" id="KW-0227">DNA damage</keyword>
<dbReference type="OrthoDB" id="9802365at2"/>
<dbReference type="GO" id="GO:0035485">
    <property type="term" value="F:adenine/guanine mispair binding"/>
    <property type="evidence" value="ECO:0007669"/>
    <property type="project" value="TreeGrafter"/>
</dbReference>
<evidence type="ECO:0000256" key="8">
    <source>
        <dbReference type="ARBA" id="ARBA00022763"/>
    </source>
</evidence>
<dbReference type="GO" id="GO:0006298">
    <property type="term" value="P:mismatch repair"/>
    <property type="evidence" value="ECO:0007669"/>
    <property type="project" value="TreeGrafter"/>
</dbReference>
<dbReference type="SUPFAM" id="SSF48150">
    <property type="entry name" value="DNA-glycosylase"/>
    <property type="match status" value="1"/>
</dbReference>
<keyword evidence="17" id="KW-1185">Reference proteome</keyword>
<dbReference type="SUPFAM" id="SSF55811">
    <property type="entry name" value="Nudix"/>
    <property type="match status" value="1"/>
</dbReference>
<dbReference type="Gene3D" id="1.10.340.30">
    <property type="entry name" value="Hypothetical protein, domain 2"/>
    <property type="match status" value="1"/>
</dbReference>
<comment type="catalytic activity">
    <reaction evidence="1 14">
        <text>Hydrolyzes free adenine bases from 7,8-dihydro-8-oxoguanine:adenine mismatched double-stranded DNA, leaving an apurinic site.</text>
        <dbReference type="EC" id="3.2.2.31"/>
    </reaction>
</comment>
<evidence type="ECO:0000256" key="11">
    <source>
        <dbReference type="ARBA" id="ARBA00023014"/>
    </source>
</evidence>
<keyword evidence="12" id="KW-0234">DNA repair</keyword>
<keyword evidence="11" id="KW-0411">Iron-sulfur</keyword>
<evidence type="ECO:0000256" key="6">
    <source>
        <dbReference type="ARBA" id="ARBA00022485"/>
    </source>
</evidence>